<gene>
    <name evidence="1" type="ORF">TCNE_LOCUS5139</name>
</gene>
<sequence length="89" mass="9607">MKEIEAAPLLPTASNQVNVDSRASMSTFQFVRDTRQKGILNSSRSECGIAPSGRCNTDICSTSREHISILSSIQRLGGTPWKLHGSSSV</sequence>
<keyword evidence="2" id="KW-1185">Reference proteome</keyword>
<evidence type="ECO:0000313" key="3">
    <source>
        <dbReference type="WBParaSite" id="TCNE_0000513801-mRNA-1"/>
    </source>
</evidence>
<dbReference type="WBParaSite" id="TCNE_0000513801-mRNA-1">
    <property type="protein sequence ID" value="TCNE_0000513801-mRNA-1"/>
    <property type="gene ID" value="TCNE_0000513801"/>
</dbReference>
<proteinExistence type="predicted"/>
<name>A0A183U9G8_TOXCA</name>
<evidence type="ECO:0000313" key="2">
    <source>
        <dbReference type="Proteomes" id="UP000050794"/>
    </source>
</evidence>
<protein>
    <submittedName>
        <fullName evidence="1 3">Uncharacterized protein</fullName>
    </submittedName>
</protein>
<dbReference type="EMBL" id="UYWY01011342">
    <property type="protein sequence ID" value="VDM34296.1"/>
    <property type="molecule type" value="Genomic_DNA"/>
</dbReference>
<evidence type="ECO:0000313" key="1">
    <source>
        <dbReference type="EMBL" id="VDM34296.1"/>
    </source>
</evidence>
<dbReference type="AlphaFoldDB" id="A0A183U9G8"/>
<reference evidence="3" key="1">
    <citation type="submission" date="2016-06" db="UniProtKB">
        <authorList>
            <consortium name="WormBaseParasite"/>
        </authorList>
    </citation>
    <scope>IDENTIFICATION</scope>
</reference>
<organism evidence="2 3">
    <name type="scientific">Toxocara canis</name>
    <name type="common">Canine roundworm</name>
    <dbReference type="NCBI Taxonomy" id="6265"/>
    <lineage>
        <taxon>Eukaryota</taxon>
        <taxon>Metazoa</taxon>
        <taxon>Ecdysozoa</taxon>
        <taxon>Nematoda</taxon>
        <taxon>Chromadorea</taxon>
        <taxon>Rhabditida</taxon>
        <taxon>Spirurina</taxon>
        <taxon>Ascaridomorpha</taxon>
        <taxon>Ascaridoidea</taxon>
        <taxon>Toxocaridae</taxon>
        <taxon>Toxocara</taxon>
    </lineage>
</organism>
<accession>A0A183U9G8</accession>
<reference evidence="1 2" key="2">
    <citation type="submission" date="2018-11" db="EMBL/GenBank/DDBJ databases">
        <authorList>
            <consortium name="Pathogen Informatics"/>
        </authorList>
    </citation>
    <scope>NUCLEOTIDE SEQUENCE [LARGE SCALE GENOMIC DNA]</scope>
</reference>
<dbReference type="Proteomes" id="UP000050794">
    <property type="component" value="Unassembled WGS sequence"/>
</dbReference>